<accession>A0A556AU96</accession>
<dbReference type="RefSeq" id="WP_143947817.1">
    <property type="nucleotide sequence ID" value="NZ_BAABMB010000002.1"/>
</dbReference>
<evidence type="ECO:0000259" key="2">
    <source>
        <dbReference type="Pfam" id="PF07331"/>
    </source>
</evidence>
<evidence type="ECO:0000256" key="1">
    <source>
        <dbReference type="SAM" id="Phobius"/>
    </source>
</evidence>
<feature type="transmembrane region" description="Helical" evidence="1">
    <location>
        <begin position="111"/>
        <end position="130"/>
    </location>
</feature>
<comment type="caution">
    <text evidence="3">The sequence shown here is derived from an EMBL/GenBank/DDBJ whole genome shotgun (WGS) entry which is preliminary data.</text>
</comment>
<dbReference type="EMBL" id="VLTJ01000015">
    <property type="protein sequence ID" value="TSH96524.1"/>
    <property type="molecule type" value="Genomic_DNA"/>
</dbReference>
<gene>
    <name evidence="3" type="ORF">FOZ76_09000</name>
</gene>
<feature type="transmembrane region" description="Helical" evidence="1">
    <location>
        <begin position="39"/>
        <end position="57"/>
    </location>
</feature>
<feature type="transmembrane region" description="Helical" evidence="1">
    <location>
        <begin position="7"/>
        <end position="24"/>
    </location>
</feature>
<protein>
    <submittedName>
        <fullName evidence="3">Tripartite tricarboxylate transporter TctB family protein</fullName>
    </submittedName>
</protein>
<dbReference type="Pfam" id="PF07331">
    <property type="entry name" value="TctB"/>
    <property type="match status" value="1"/>
</dbReference>
<keyword evidence="1" id="KW-1133">Transmembrane helix</keyword>
<feature type="domain" description="DUF1468" evidence="2">
    <location>
        <begin position="7"/>
        <end position="139"/>
    </location>
</feature>
<dbReference type="Proteomes" id="UP000318405">
    <property type="component" value="Unassembled WGS sequence"/>
</dbReference>
<proteinExistence type="predicted"/>
<evidence type="ECO:0000313" key="3">
    <source>
        <dbReference type="EMBL" id="TSH96524.1"/>
    </source>
</evidence>
<organism evidence="3 4">
    <name type="scientific">Verticiella sediminum</name>
    <dbReference type="NCBI Taxonomy" id="1247510"/>
    <lineage>
        <taxon>Bacteria</taxon>
        <taxon>Pseudomonadati</taxon>
        <taxon>Pseudomonadota</taxon>
        <taxon>Betaproteobacteria</taxon>
        <taxon>Burkholderiales</taxon>
        <taxon>Alcaligenaceae</taxon>
        <taxon>Verticiella</taxon>
    </lineage>
</organism>
<dbReference type="OrthoDB" id="8795337at2"/>
<sequence length="147" mass="15541">MLLNDRILGVAALVVAAFLTWFGWRLEAPFAYEPVGPRAFPLLIAAIIALCGLRLVFKGGGEVEPNPPGANARIAWMVACVAGYALLFQWLGFVLATTAVTVLVARLFGATWLQGLLGGIGMGVGCFLLFDKVLDVVLPTGLLGNLL</sequence>
<name>A0A556AU96_9BURK</name>
<dbReference type="AlphaFoldDB" id="A0A556AU96"/>
<reference evidence="3 4" key="1">
    <citation type="submission" date="2019-07" db="EMBL/GenBank/DDBJ databases">
        <title>Qingshengfaniella alkalisoli gen. nov., sp. nov., isolated from saline soil.</title>
        <authorList>
            <person name="Xu L."/>
            <person name="Huang X.-X."/>
            <person name="Sun J.-Q."/>
        </authorList>
    </citation>
    <scope>NUCLEOTIDE SEQUENCE [LARGE SCALE GENOMIC DNA]</scope>
    <source>
        <strain evidence="3 4">DSM 27279</strain>
    </source>
</reference>
<feature type="transmembrane region" description="Helical" evidence="1">
    <location>
        <begin position="78"/>
        <end position="105"/>
    </location>
</feature>
<keyword evidence="4" id="KW-1185">Reference proteome</keyword>
<keyword evidence="1" id="KW-0472">Membrane</keyword>
<dbReference type="InterPro" id="IPR009936">
    <property type="entry name" value="DUF1468"/>
</dbReference>
<evidence type="ECO:0000313" key="4">
    <source>
        <dbReference type="Proteomes" id="UP000318405"/>
    </source>
</evidence>
<keyword evidence="1" id="KW-0812">Transmembrane</keyword>